<name>A0A292PRD9_9PEZI</name>
<feature type="domain" description="DUF7779" evidence="2">
    <location>
        <begin position="285"/>
        <end position="355"/>
    </location>
</feature>
<dbReference type="Gene3D" id="3.40.50.300">
    <property type="entry name" value="P-loop containing nucleotide triphosphate hydrolases"/>
    <property type="match status" value="1"/>
</dbReference>
<dbReference type="InterPro" id="IPR027417">
    <property type="entry name" value="P-loop_NTPase"/>
</dbReference>
<accession>A0A292PRD9</accession>
<dbReference type="Pfam" id="PF25000">
    <property type="entry name" value="DUF7779"/>
    <property type="match status" value="1"/>
</dbReference>
<dbReference type="PANTHER" id="PTHR35205">
    <property type="entry name" value="NB-ARC AND TPR DOMAIN PROTEIN"/>
    <property type="match status" value="1"/>
</dbReference>
<evidence type="ECO:0000259" key="1">
    <source>
        <dbReference type="Pfam" id="PF00931"/>
    </source>
</evidence>
<dbReference type="InterPro" id="IPR002182">
    <property type="entry name" value="NB-ARC"/>
</dbReference>
<protein>
    <submittedName>
        <fullName evidence="3">Uncharacterized protein</fullName>
    </submittedName>
</protein>
<evidence type="ECO:0000313" key="4">
    <source>
        <dbReference type="Proteomes" id="UP001412239"/>
    </source>
</evidence>
<dbReference type="EMBL" id="LN891089">
    <property type="protein sequence ID" value="CUS09275.1"/>
    <property type="molecule type" value="Genomic_DNA"/>
</dbReference>
<feature type="domain" description="NB-ARC" evidence="1">
    <location>
        <begin position="26"/>
        <end position="189"/>
    </location>
</feature>
<reference evidence="3" key="1">
    <citation type="submission" date="2015-10" db="EMBL/GenBank/DDBJ databases">
        <authorList>
            <person name="Regsiter A."/>
            <person name="william w."/>
        </authorList>
    </citation>
    <scope>NUCLEOTIDE SEQUENCE</scope>
    <source>
        <strain evidence="3">Montdore</strain>
    </source>
</reference>
<evidence type="ECO:0000313" key="3">
    <source>
        <dbReference type="EMBL" id="CUS09275.1"/>
    </source>
</evidence>
<keyword evidence="4" id="KW-1185">Reference proteome</keyword>
<dbReference type="Proteomes" id="UP001412239">
    <property type="component" value="Unassembled WGS sequence"/>
</dbReference>
<dbReference type="Pfam" id="PF00931">
    <property type="entry name" value="NB-ARC"/>
    <property type="match status" value="1"/>
</dbReference>
<organism evidence="3 4">
    <name type="scientific">Tuber aestivum</name>
    <name type="common">summer truffle</name>
    <dbReference type="NCBI Taxonomy" id="59557"/>
    <lineage>
        <taxon>Eukaryota</taxon>
        <taxon>Fungi</taxon>
        <taxon>Dikarya</taxon>
        <taxon>Ascomycota</taxon>
        <taxon>Pezizomycotina</taxon>
        <taxon>Pezizomycetes</taxon>
        <taxon>Pezizales</taxon>
        <taxon>Tuberaceae</taxon>
        <taxon>Tuber</taxon>
    </lineage>
</organism>
<dbReference type="AlphaFoldDB" id="A0A292PRD9"/>
<dbReference type="GO" id="GO:0043531">
    <property type="term" value="F:ADP binding"/>
    <property type="evidence" value="ECO:0007669"/>
    <property type="project" value="InterPro"/>
</dbReference>
<proteinExistence type="predicted"/>
<sequence>RPEEASGPCRIIPYSRNSKFTGRKDHIESIKSLSTRNGHNRIALHGLGGSGKTQIALEYVYQRASESDCDIFWVHGSGVQKFSEGFRAIARHVRIPLATVDADQEGFLLNIRRWFEGPDSGDWILVIDNADNEEDFKGNSGPISKFVPQSQRGTLIFTTRSLRVASWQDCERIDVGKMGEEEAEDLFSRRLGRLNNVRDEEKEAIALILDSMQHIPLAIVGAAAFITETQTPPSTYWSIFRGSDEQARRLLSQPFYDIQREADMTEGILATYFVTFDRITQQMRLAAELLRLIAFFDRQNIPEELLNQSGLEGADDPIEFRQAIGKLLGFSLVTTVKTHNKTFYEVHRLVQLSLHVYLPTEELNRWRATALGVVSSLFPRNWSTWRYIGSEYIPHILAVTEYSTDPIAEEL</sequence>
<evidence type="ECO:0000259" key="2">
    <source>
        <dbReference type="Pfam" id="PF25000"/>
    </source>
</evidence>
<dbReference type="PANTHER" id="PTHR35205:SF1">
    <property type="entry name" value="ZU5 DOMAIN-CONTAINING PROTEIN"/>
    <property type="match status" value="1"/>
</dbReference>
<feature type="non-terminal residue" evidence="3">
    <location>
        <position position="411"/>
    </location>
</feature>
<feature type="non-terminal residue" evidence="3">
    <location>
        <position position="1"/>
    </location>
</feature>
<dbReference type="InterPro" id="IPR056681">
    <property type="entry name" value="DUF7779"/>
</dbReference>
<gene>
    <name evidence="3" type="ORF">GSTUAT00006621001</name>
</gene>
<dbReference type="SUPFAM" id="SSF52540">
    <property type="entry name" value="P-loop containing nucleoside triphosphate hydrolases"/>
    <property type="match status" value="1"/>
</dbReference>